<sequence length="121" mass="13675">MLIGWDQSQHFRGSSTRAGNFGGYTTYLIYRGIVPTLVSPSRDLNIDFKPALLTCSEHSSLDNHRHSLQKRAVARGTNRLSAKPHLAPFTLYMISLVDEQTYCWEDELVKTTVRAALGRHI</sequence>
<dbReference type="EMBL" id="BLXT01000468">
    <property type="protein sequence ID" value="GFN77267.1"/>
    <property type="molecule type" value="Genomic_DNA"/>
</dbReference>
<accession>A0AAV3Y3W7</accession>
<dbReference type="AlphaFoldDB" id="A0AAV3Y3W7"/>
<evidence type="ECO:0000313" key="2">
    <source>
        <dbReference type="Proteomes" id="UP000735302"/>
    </source>
</evidence>
<keyword evidence="2" id="KW-1185">Reference proteome</keyword>
<name>A0AAV3Y3W7_9GAST</name>
<proteinExistence type="predicted"/>
<reference evidence="1 2" key="1">
    <citation type="journal article" date="2021" name="Elife">
        <title>Chloroplast acquisition without the gene transfer in kleptoplastic sea slugs, Plakobranchus ocellatus.</title>
        <authorList>
            <person name="Maeda T."/>
            <person name="Takahashi S."/>
            <person name="Yoshida T."/>
            <person name="Shimamura S."/>
            <person name="Takaki Y."/>
            <person name="Nagai Y."/>
            <person name="Toyoda A."/>
            <person name="Suzuki Y."/>
            <person name="Arimoto A."/>
            <person name="Ishii H."/>
            <person name="Satoh N."/>
            <person name="Nishiyama T."/>
            <person name="Hasebe M."/>
            <person name="Maruyama T."/>
            <person name="Minagawa J."/>
            <person name="Obokata J."/>
            <person name="Shigenobu S."/>
        </authorList>
    </citation>
    <scope>NUCLEOTIDE SEQUENCE [LARGE SCALE GENOMIC DNA]</scope>
</reference>
<gene>
    <name evidence="1" type="ORF">PoB_000377300</name>
</gene>
<dbReference type="Proteomes" id="UP000735302">
    <property type="component" value="Unassembled WGS sequence"/>
</dbReference>
<organism evidence="1 2">
    <name type="scientific">Plakobranchus ocellatus</name>
    <dbReference type="NCBI Taxonomy" id="259542"/>
    <lineage>
        <taxon>Eukaryota</taxon>
        <taxon>Metazoa</taxon>
        <taxon>Spiralia</taxon>
        <taxon>Lophotrochozoa</taxon>
        <taxon>Mollusca</taxon>
        <taxon>Gastropoda</taxon>
        <taxon>Heterobranchia</taxon>
        <taxon>Euthyneura</taxon>
        <taxon>Panpulmonata</taxon>
        <taxon>Sacoglossa</taxon>
        <taxon>Placobranchoidea</taxon>
        <taxon>Plakobranchidae</taxon>
        <taxon>Plakobranchus</taxon>
    </lineage>
</organism>
<comment type="caution">
    <text evidence="1">The sequence shown here is derived from an EMBL/GenBank/DDBJ whole genome shotgun (WGS) entry which is preliminary data.</text>
</comment>
<protein>
    <submittedName>
        <fullName evidence="1">Uncharacterized protein</fullName>
    </submittedName>
</protein>
<evidence type="ECO:0000313" key="1">
    <source>
        <dbReference type="EMBL" id="GFN77267.1"/>
    </source>
</evidence>